<evidence type="ECO:0000313" key="1">
    <source>
        <dbReference type="EMBL" id="MFL9839166.1"/>
    </source>
</evidence>
<evidence type="ECO:0008006" key="3">
    <source>
        <dbReference type="Google" id="ProtNLM"/>
    </source>
</evidence>
<dbReference type="EMBL" id="JBELQB010000016">
    <property type="protein sequence ID" value="MFL9839166.1"/>
    <property type="molecule type" value="Genomic_DNA"/>
</dbReference>
<proteinExistence type="predicted"/>
<accession>A0ABW8YFZ0</accession>
<keyword evidence="2" id="KW-1185">Reference proteome</keyword>
<dbReference type="Proteomes" id="UP001629059">
    <property type="component" value="Unassembled WGS sequence"/>
</dbReference>
<dbReference type="RefSeq" id="WP_408076116.1">
    <property type="nucleotide sequence ID" value="NZ_JBELQB010000016.1"/>
</dbReference>
<reference evidence="1 2" key="1">
    <citation type="submission" date="2024-06" db="EMBL/GenBank/DDBJ databases">
        <authorList>
            <person name="Kaempfer P."/>
            <person name="Viver T."/>
        </authorList>
    </citation>
    <scope>NUCLEOTIDE SEQUENCE [LARGE SCALE GENOMIC DNA]</scope>
    <source>
        <strain evidence="1 2">ST-75</strain>
    </source>
</reference>
<sequence>MEISIISEGVTDQIIIEAIIQKRLNDKDIILNPLQPKKGEPGGWPLVIEYCKSNDFKESLPYNDGLIIIHIDCDVLKGADIPKDCVIQFNGLDIKGTFEIVKDKIIEFITLEVFELCSEKVIFAIAIDHIECWLLPIYFPTKTAICNKTSGCITKLNPVLTKEHGFYIAAKDEDNYRTIAKKFNEKKSFENCYKNNESFALFIDSLNLAIDAYNKNNSESEEDI</sequence>
<name>A0ABW8YFZ0_9FLAO</name>
<protein>
    <recommendedName>
        <fullName evidence="3">DUF4276 family protein</fullName>
    </recommendedName>
</protein>
<gene>
    <name evidence="1" type="ORF">ABS768_16780</name>
</gene>
<comment type="caution">
    <text evidence="1">The sequence shown here is derived from an EMBL/GenBank/DDBJ whole genome shotgun (WGS) entry which is preliminary data.</text>
</comment>
<organism evidence="1 2">
    <name type="scientific">Flavobacterium rhizophilum</name>
    <dbReference type="NCBI Taxonomy" id="3163296"/>
    <lineage>
        <taxon>Bacteria</taxon>
        <taxon>Pseudomonadati</taxon>
        <taxon>Bacteroidota</taxon>
        <taxon>Flavobacteriia</taxon>
        <taxon>Flavobacteriales</taxon>
        <taxon>Flavobacteriaceae</taxon>
        <taxon>Flavobacterium</taxon>
    </lineage>
</organism>
<evidence type="ECO:0000313" key="2">
    <source>
        <dbReference type="Proteomes" id="UP001629059"/>
    </source>
</evidence>